<dbReference type="RefSeq" id="WP_425346535.1">
    <property type="nucleotide sequence ID" value="NZ_JBGUBD010000010.1"/>
</dbReference>
<proteinExistence type="predicted"/>
<comment type="caution">
    <text evidence="2">The sequence shown here is derived from an EMBL/GenBank/DDBJ whole genome shotgun (WGS) entry which is preliminary data.</text>
</comment>
<accession>A0ABV4U7M8</accession>
<evidence type="ECO:0000313" key="3">
    <source>
        <dbReference type="Proteomes" id="UP001575105"/>
    </source>
</evidence>
<protein>
    <submittedName>
        <fullName evidence="2">PEP-CTERM sorting domain-containing protein</fullName>
    </submittedName>
</protein>
<reference evidence="2 3" key="1">
    <citation type="submission" date="2024-08" db="EMBL/GenBank/DDBJ databases">
        <title>Whole-genome sequencing of halo(alkali)philic microorganisms from hypersaline lakes.</title>
        <authorList>
            <person name="Sorokin D.Y."/>
            <person name="Merkel A.Y."/>
            <person name="Messina E."/>
            <person name="Yakimov M."/>
        </authorList>
    </citation>
    <scope>NUCLEOTIDE SEQUENCE [LARGE SCALE GENOMIC DNA]</scope>
    <source>
        <strain evidence="2 3">AB-hyl4</strain>
    </source>
</reference>
<dbReference type="InterPro" id="IPR013424">
    <property type="entry name" value="Ice-binding_C"/>
</dbReference>
<dbReference type="EMBL" id="JBGUBD010000010">
    <property type="protein sequence ID" value="MFA9479610.1"/>
    <property type="molecule type" value="Genomic_DNA"/>
</dbReference>
<dbReference type="Pfam" id="PF07589">
    <property type="entry name" value="PEP-CTERM"/>
    <property type="match status" value="1"/>
</dbReference>
<sequence length="266" mass="27494">MSGRKEGIKVTGIKRGWPGRSPIVMLLAFCMVLGMTASATFAAPINYGNFEGQGVWFNDVREDSSTSTPPLYQEPGVPITVSSSTSGSTVVDQLVFSPDADFASFSPTSTGANADTTDGVLKFTLQAKPGQTISSVRLTEFGDWSLVVLSGGEAIVNVGGGLFAVEGANSSQSTINVSGLPANFTTTSSGTWNGWAELDLSAFAGDAIKISLDNTLQTASMNGAAFIAKKGFAIEVTSVPEPGTMILLAGGAVAMLYRRGRQNAAA</sequence>
<evidence type="ECO:0000313" key="2">
    <source>
        <dbReference type="EMBL" id="MFA9479610.1"/>
    </source>
</evidence>
<dbReference type="Proteomes" id="UP001575105">
    <property type="component" value="Unassembled WGS sequence"/>
</dbReference>
<name>A0ABV4U7M8_9BACT</name>
<organism evidence="2 3">
    <name type="scientific">Natronomicrosphaera hydrolytica</name>
    <dbReference type="NCBI Taxonomy" id="3242702"/>
    <lineage>
        <taxon>Bacteria</taxon>
        <taxon>Pseudomonadati</taxon>
        <taxon>Planctomycetota</taxon>
        <taxon>Phycisphaerae</taxon>
        <taxon>Phycisphaerales</taxon>
        <taxon>Phycisphaeraceae</taxon>
        <taxon>Natronomicrosphaera</taxon>
    </lineage>
</organism>
<evidence type="ECO:0000259" key="1">
    <source>
        <dbReference type="Pfam" id="PF07589"/>
    </source>
</evidence>
<dbReference type="NCBIfam" id="TIGR02595">
    <property type="entry name" value="PEP_CTERM"/>
    <property type="match status" value="1"/>
</dbReference>
<gene>
    <name evidence="2" type="ORF">ACERK3_15080</name>
</gene>
<keyword evidence="3" id="KW-1185">Reference proteome</keyword>
<feature type="domain" description="Ice-binding protein C-terminal" evidence="1">
    <location>
        <begin position="238"/>
        <end position="261"/>
    </location>
</feature>